<organism evidence="5 6">
    <name type="scientific">[Clostridium] hylemonae DSM 15053</name>
    <dbReference type="NCBI Taxonomy" id="553973"/>
    <lineage>
        <taxon>Bacteria</taxon>
        <taxon>Bacillati</taxon>
        <taxon>Bacillota</taxon>
        <taxon>Clostridia</taxon>
        <taxon>Lachnospirales</taxon>
        <taxon>Lachnospiraceae</taxon>
    </lineage>
</organism>
<reference evidence="5" key="1">
    <citation type="submission" date="2009-02" db="EMBL/GenBank/DDBJ databases">
        <authorList>
            <person name="Fulton L."/>
            <person name="Clifton S."/>
            <person name="Fulton B."/>
            <person name="Xu J."/>
            <person name="Minx P."/>
            <person name="Pepin K.H."/>
            <person name="Johnson M."/>
            <person name="Bhonagiri V."/>
            <person name="Nash W.E."/>
            <person name="Mardis E.R."/>
            <person name="Wilson R.K."/>
        </authorList>
    </citation>
    <scope>NUCLEOTIDE SEQUENCE [LARGE SCALE GENOMIC DNA]</scope>
    <source>
        <strain evidence="5">DSM 15053</strain>
    </source>
</reference>
<feature type="signal peptide" evidence="3">
    <location>
        <begin position="1"/>
        <end position="22"/>
    </location>
</feature>
<dbReference type="eggNOG" id="COG1879">
    <property type="taxonomic scope" value="Bacteria"/>
</dbReference>
<reference evidence="5" key="2">
    <citation type="submission" date="2013-06" db="EMBL/GenBank/DDBJ databases">
        <title>Draft genome sequence of Clostridium hylemonae (DSM 15053).</title>
        <authorList>
            <person name="Sudarsanam P."/>
            <person name="Ley R."/>
            <person name="Guruge J."/>
            <person name="Turnbaugh P.J."/>
            <person name="Mahowald M."/>
            <person name="Liep D."/>
            <person name="Gordon J."/>
        </authorList>
    </citation>
    <scope>NUCLEOTIDE SEQUENCE</scope>
    <source>
        <strain evidence="5">DSM 15053</strain>
    </source>
</reference>
<feature type="domain" description="Periplasmic binding protein" evidence="4">
    <location>
        <begin position="48"/>
        <end position="304"/>
    </location>
</feature>
<dbReference type="PROSITE" id="PS51257">
    <property type="entry name" value="PROKAR_LIPOPROTEIN"/>
    <property type="match status" value="1"/>
</dbReference>
<evidence type="ECO:0000313" key="5">
    <source>
        <dbReference type="EMBL" id="EEG72520.1"/>
    </source>
</evidence>
<dbReference type="STRING" id="553973.CLOHYLEM_07523"/>
<comment type="caution">
    <text evidence="5">The sequence shown here is derived from an EMBL/GenBank/DDBJ whole genome shotgun (WGS) entry which is preliminary data.</text>
</comment>
<feature type="chain" id="PRO_5038848890" description="Periplasmic binding protein domain-containing protein" evidence="3">
    <location>
        <begin position="23"/>
        <end position="329"/>
    </location>
</feature>
<dbReference type="InterPro" id="IPR050555">
    <property type="entry name" value="Bact_Solute-Bind_Prot2"/>
</dbReference>
<dbReference type="EMBL" id="ABYI02000041">
    <property type="protein sequence ID" value="EEG72520.1"/>
    <property type="molecule type" value="Genomic_DNA"/>
</dbReference>
<comment type="similarity">
    <text evidence="2">Belongs to the bacterial solute-binding protein 2 family.</text>
</comment>
<comment type="subcellular location">
    <subcellularLocation>
        <location evidence="1">Cell envelope</location>
    </subcellularLocation>
</comment>
<evidence type="ECO:0000313" key="6">
    <source>
        <dbReference type="Proteomes" id="UP000004893"/>
    </source>
</evidence>
<dbReference type="RefSeq" id="WP_006444869.1">
    <property type="nucleotide sequence ID" value="NZ_CP036524.1"/>
</dbReference>
<dbReference type="PANTHER" id="PTHR30036">
    <property type="entry name" value="D-XYLOSE-BINDING PERIPLASMIC PROTEIN"/>
    <property type="match status" value="1"/>
</dbReference>
<dbReference type="PANTHER" id="PTHR30036:SF7">
    <property type="entry name" value="ABC TRANSPORTER PERIPLASMIC-BINDING PROTEIN YPHF"/>
    <property type="match status" value="1"/>
</dbReference>
<dbReference type="InterPro" id="IPR028082">
    <property type="entry name" value="Peripla_BP_I"/>
</dbReference>
<dbReference type="GO" id="GO:0030288">
    <property type="term" value="C:outer membrane-bounded periplasmic space"/>
    <property type="evidence" value="ECO:0007669"/>
    <property type="project" value="TreeGrafter"/>
</dbReference>
<keyword evidence="6" id="KW-1185">Reference proteome</keyword>
<dbReference type="AlphaFoldDB" id="C0C5Y6"/>
<proteinExistence type="inferred from homology"/>
<dbReference type="GO" id="GO:0030246">
    <property type="term" value="F:carbohydrate binding"/>
    <property type="evidence" value="ECO:0007669"/>
    <property type="project" value="TreeGrafter"/>
</dbReference>
<dbReference type="Proteomes" id="UP000004893">
    <property type="component" value="Unassembled WGS sequence"/>
</dbReference>
<protein>
    <recommendedName>
        <fullName evidence="4">Periplasmic binding protein domain-containing protein</fullName>
    </recommendedName>
</protein>
<evidence type="ECO:0000256" key="2">
    <source>
        <dbReference type="ARBA" id="ARBA00007639"/>
    </source>
</evidence>
<dbReference type="Pfam" id="PF13407">
    <property type="entry name" value="Peripla_BP_4"/>
    <property type="match status" value="1"/>
</dbReference>
<gene>
    <name evidence="5" type="ORF">CLOHYLEM_07523</name>
</gene>
<evidence type="ECO:0000256" key="1">
    <source>
        <dbReference type="ARBA" id="ARBA00004196"/>
    </source>
</evidence>
<accession>C0C5Y6</accession>
<dbReference type="CDD" id="cd01536">
    <property type="entry name" value="PBP1_ABC_sugar_binding-like"/>
    <property type="match status" value="1"/>
</dbReference>
<dbReference type="HOGENOM" id="CLU_037628_3_7_9"/>
<sequence length="329" mass="35518">MKRNVKRIIGALLCAAMVVSMAACGSKAKEEGSDSGKAAKTEGDTIKIGFIPSDLAGFFAQLKTGLEKYAKEEGNVQVTTKECIDSAKKIDAINNFANGGYNVIICHVDNAVALKPAMEQAQSKGVYFFAYDTDIEGADGFFGADNYAMGQVIGKMLSEWVNKTFDSSEEVQCGILNYDPFPFLVERRKGIEAAIKEEAPNVVIVDSQQAGLEDEGTSVGNAWFTKYPDMKAVAGINDAGCYALYQAWKSKGKADQDHVGIFGVDANEPALQAIKEGGMYRGTASSDPDSVTKNMIQNALEVSKNGKLETRDYLFVPEPVTIDNVDDFL</sequence>
<dbReference type="InterPro" id="IPR025997">
    <property type="entry name" value="SBP_2_dom"/>
</dbReference>
<dbReference type="SUPFAM" id="SSF53822">
    <property type="entry name" value="Periplasmic binding protein-like I"/>
    <property type="match status" value="1"/>
</dbReference>
<dbReference type="OrthoDB" id="9769193at2"/>
<keyword evidence="3" id="KW-0732">Signal</keyword>
<evidence type="ECO:0000256" key="3">
    <source>
        <dbReference type="SAM" id="SignalP"/>
    </source>
</evidence>
<name>C0C5Y6_9FIRM</name>
<dbReference type="Gene3D" id="3.40.50.2300">
    <property type="match status" value="2"/>
</dbReference>
<evidence type="ECO:0000259" key="4">
    <source>
        <dbReference type="Pfam" id="PF13407"/>
    </source>
</evidence>